<gene>
    <name evidence="2" type="ORF">ACGRVM_15600</name>
</gene>
<dbReference type="RefSeq" id="WP_377173198.1">
    <property type="nucleotide sequence ID" value="NZ_JBHTJC010000007.1"/>
</dbReference>
<evidence type="ECO:0000313" key="2">
    <source>
        <dbReference type="EMBL" id="MFH0255331.1"/>
    </source>
</evidence>
<feature type="chain" id="PRO_5045812890" evidence="1">
    <location>
        <begin position="20"/>
        <end position="210"/>
    </location>
</feature>
<keyword evidence="1" id="KW-0732">Signal</keyword>
<name>A0ABW7IAU6_9RHOB</name>
<protein>
    <submittedName>
        <fullName evidence="2">DUF3047 domain-containing protein</fullName>
    </submittedName>
</protein>
<dbReference type="InterPro" id="IPR021409">
    <property type="entry name" value="DUF3047"/>
</dbReference>
<sequence length="210" mass="22248">MIKARLLCAALLLPLPAMAGPLGGWTEQKFSLFSGNDWRQGSDSVAVRSNDTVSMLWTTLPEAEWSSTGASWSWSVDQSVPATDLARKGGDDRNLSLYFVFMPEEIARQNVNSGIRQLLDVEEARVLMYVWGGNAQRGALLGSPYLGGQGKTVVLRGAGTGAHSERVDLAADYRRAFGGAPTSLVGLALSADSDDTNGAIAASLSGLTLN</sequence>
<keyword evidence="3" id="KW-1185">Reference proteome</keyword>
<proteinExistence type="predicted"/>
<reference evidence="2 3" key="1">
    <citation type="submission" date="2024-10" db="EMBL/GenBank/DDBJ databases">
        <authorList>
            <person name="Yang X.-N."/>
        </authorList>
    </citation>
    <scope>NUCLEOTIDE SEQUENCE [LARGE SCALE GENOMIC DNA]</scope>
    <source>
        <strain evidence="2 3">CAU 1059</strain>
    </source>
</reference>
<dbReference type="EMBL" id="JBIHMM010000006">
    <property type="protein sequence ID" value="MFH0255331.1"/>
    <property type="molecule type" value="Genomic_DNA"/>
</dbReference>
<evidence type="ECO:0000256" key="1">
    <source>
        <dbReference type="SAM" id="SignalP"/>
    </source>
</evidence>
<comment type="caution">
    <text evidence="2">The sequence shown here is derived from an EMBL/GenBank/DDBJ whole genome shotgun (WGS) entry which is preliminary data.</text>
</comment>
<feature type="signal peptide" evidence="1">
    <location>
        <begin position="1"/>
        <end position="19"/>
    </location>
</feature>
<dbReference type="Proteomes" id="UP001607157">
    <property type="component" value="Unassembled WGS sequence"/>
</dbReference>
<evidence type="ECO:0000313" key="3">
    <source>
        <dbReference type="Proteomes" id="UP001607157"/>
    </source>
</evidence>
<accession>A0ABW7IAU6</accession>
<organism evidence="2 3">
    <name type="scientific">Roseovarius aquimarinus</name>
    <dbReference type="NCBI Taxonomy" id="1229156"/>
    <lineage>
        <taxon>Bacteria</taxon>
        <taxon>Pseudomonadati</taxon>
        <taxon>Pseudomonadota</taxon>
        <taxon>Alphaproteobacteria</taxon>
        <taxon>Rhodobacterales</taxon>
        <taxon>Roseobacteraceae</taxon>
        <taxon>Roseovarius</taxon>
    </lineage>
</organism>
<dbReference type="Pfam" id="PF11249">
    <property type="entry name" value="DUF3047"/>
    <property type="match status" value="1"/>
</dbReference>